<dbReference type="Gene3D" id="1.25.40.10">
    <property type="entry name" value="Tetratricopeptide repeat domain"/>
    <property type="match status" value="1"/>
</dbReference>
<protein>
    <submittedName>
        <fullName evidence="1">Uncharacterized protein</fullName>
    </submittedName>
</protein>
<organism evidence="1 2">
    <name type="scientific">Haematococcus lacustris</name>
    <name type="common">Green alga</name>
    <name type="synonym">Haematococcus pluvialis</name>
    <dbReference type="NCBI Taxonomy" id="44745"/>
    <lineage>
        <taxon>Eukaryota</taxon>
        <taxon>Viridiplantae</taxon>
        <taxon>Chlorophyta</taxon>
        <taxon>core chlorophytes</taxon>
        <taxon>Chlorophyceae</taxon>
        <taxon>CS clade</taxon>
        <taxon>Chlamydomonadales</taxon>
        <taxon>Haematococcaceae</taxon>
        <taxon>Haematococcus</taxon>
    </lineage>
</organism>
<dbReference type="AlphaFoldDB" id="A0A699ZIW6"/>
<dbReference type="InterPro" id="IPR011990">
    <property type="entry name" value="TPR-like_helical_dom_sf"/>
</dbReference>
<comment type="caution">
    <text evidence="1">The sequence shown here is derived from an EMBL/GenBank/DDBJ whole genome shotgun (WGS) entry which is preliminary data.</text>
</comment>
<evidence type="ECO:0000313" key="2">
    <source>
        <dbReference type="Proteomes" id="UP000485058"/>
    </source>
</evidence>
<proteinExistence type="predicted"/>
<keyword evidence="2" id="KW-1185">Reference proteome</keyword>
<accession>A0A699ZIW6</accession>
<evidence type="ECO:0000313" key="1">
    <source>
        <dbReference type="EMBL" id="GFH21925.1"/>
    </source>
</evidence>
<dbReference type="Proteomes" id="UP000485058">
    <property type="component" value="Unassembled WGS sequence"/>
</dbReference>
<name>A0A699ZIW6_HAELA</name>
<dbReference type="EMBL" id="BLLF01001932">
    <property type="protein sequence ID" value="GFH21925.1"/>
    <property type="molecule type" value="Genomic_DNA"/>
</dbReference>
<reference evidence="1 2" key="1">
    <citation type="submission" date="2020-02" db="EMBL/GenBank/DDBJ databases">
        <title>Draft genome sequence of Haematococcus lacustris strain NIES-144.</title>
        <authorList>
            <person name="Morimoto D."/>
            <person name="Nakagawa S."/>
            <person name="Yoshida T."/>
            <person name="Sawayama S."/>
        </authorList>
    </citation>
    <scope>NUCLEOTIDE SEQUENCE [LARGE SCALE GENOMIC DNA]</scope>
    <source>
        <strain evidence="1 2">NIES-144</strain>
    </source>
</reference>
<sequence length="313" mass="33927">MLPISPSVTHQLFRCVTSAMAQLATDSKCGLPLTFLHPNNSILLSLVHAPMAVLMVLGEAAFQCQDSSAATAAFQQVLDMAQDAMETGSGGQHSMCNALMRLCDLDEAANDMSGTTRAEQLMRQALRVAYCWQGPDHLLTAQVQHQLAQVLLHSVTPPEEDAAPRILHTTQSSMSMHHRTTPRQSHTGFAASFQFRASLSTQGSLDCALYTDTMEMPDPDRERLKEAEGLLRACTATRTRLLGAVAADTLASQALGIHVLISAGRVDEAHSQLVATCTDCEAHLGILHPSTQLAEEAGHRLAKLYFRRGHHAR</sequence>
<gene>
    <name evidence="1" type="ORF">HaLaN_19313</name>
</gene>